<keyword evidence="2" id="KW-0732">Signal</keyword>
<evidence type="ECO:0000313" key="4">
    <source>
        <dbReference type="Proteomes" id="UP000248259"/>
    </source>
</evidence>
<evidence type="ECO:0000313" key="3">
    <source>
        <dbReference type="EMBL" id="PZA17749.1"/>
    </source>
</evidence>
<organism evidence="3 4">
    <name type="scientific">Parazoarcus communis SWub3 = DSM 12120</name>
    <dbReference type="NCBI Taxonomy" id="1121029"/>
    <lineage>
        <taxon>Bacteria</taxon>
        <taxon>Pseudomonadati</taxon>
        <taxon>Pseudomonadota</taxon>
        <taxon>Betaproteobacteria</taxon>
        <taxon>Rhodocyclales</taxon>
        <taxon>Zoogloeaceae</taxon>
        <taxon>Parazoarcus</taxon>
    </lineage>
</organism>
<dbReference type="Proteomes" id="UP000248259">
    <property type="component" value="Unassembled WGS sequence"/>
</dbReference>
<evidence type="ECO:0000256" key="1">
    <source>
        <dbReference type="SAM" id="Phobius"/>
    </source>
</evidence>
<protein>
    <recommendedName>
        <fullName evidence="5">DUF3995 domain-containing protein</fullName>
    </recommendedName>
</protein>
<keyword evidence="1" id="KW-0812">Transmembrane</keyword>
<dbReference type="PROSITE" id="PS51257">
    <property type="entry name" value="PROKAR_LIPOPROTEIN"/>
    <property type="match status" value="1"/>
</dbReference>
<feature type="transmembrane region" description="Helical" evidence="1">
    <location>
        <begin position="87"/>
        <end position="110"/>
    </location>
</feature>
<reference evidence="3 4" key="1">
    <citation type="submission" date="2018-06" db="EMBL/GenBank/DDBJ databases">
        <title>Azoarcus communis strain SWub3 genome.</title>
        <authorList>
            <person name="Zorraquino Salvo V."/>
            <person name="Toubiana D."/>
            <person name="Blumwald E."/>
        </authorList>
    </citation>
    <scope>NUCLEOTIDE SEQUENCE [LARGE SCALE GENOMIC DNA]</scope>
    <source>
        <strain evidence="3 4">SWub3</strain>
    </source>
</reference>
<accession>A0A323UYX2</accession>
<dbReference type="EMBL" id="QKOE01000002">
    <property type="protein sequence ID" value="PZA17749.1"/>
    <property type="molecule type" value="Genomic_DNA"/>
</dbReference>
<feature type="transmembrane region" description="Helical" evidence="1">
    <location>
        <begin position="54"/>
        <end position="75"/>
    </location>
</feature>
<comment type="caution">
    <text evidence="3">The sequence shown here is derived from an EMBL/GenBank/DDBJ whole genome shotgun (WGS) entry which is preliminary data.</text>
</comment>
<dbReference type="AlphaFoldDB" id="A0A323UYX2"/>
<feature type="chain" id="PRO_5016344475" description="DUF3995 domain-containing protein" evidence="2">
    <location>
        <begin position="23"/>
        <end position="148"/>
    </location>
</feature>
<evidence type="ECO:0008006" key="5">
    <source>
        <dbReference type="Google" id="ProtNLM"/>
    </source>
</evidence>
<evidence type="ECO:0000256" key="2">
    <source>
        <dbReference type="SAM" id="SignalP"/>
    </source>
</evidence>
<dbReference type="RefSeq" id="WP_110523095.1">
    <property type="nucleotide sequence ID" value="NZ_QKOE01000002.1"/>
</dbReference>
<keyword evidence="1" id="KW-1133">Transmembrane helix</keyword>
<proteinExistence type="predicted"/>
<dbReference type="OrthoDB" id="5457135at2"/>
<feature type="transmembrane region" description="Helical" evidence="1">
    <location>
        <begin position="116"/>
        <end position="137"/>
    </location>
</feature>
<sequence>MKSDGNTLLLAAALSCSLAALAHLGCIVFGGDCYRFLGAGEQMAQMADQGLWYPTMVTSTIVAVLLIWTLYALSGAGVIRRLPLTRYILIAIAAVFLARGAAFVSLMPLFPENSLTFWIVSSGICLFIGGLFSVGTFQQWSSLGSRVA</sequence>
<feature type="signal peptide" evidence="2">
    <location>
        <begin position="1"/>
        <end position="22"/>
    </location>
</feature>
<keyword evidence="4" id="KW-1185">Reference proteome</keyword>
<name>A0A323UYX2_9RHOO</name>
<gene>
    <name evidence="3" type="ORF">DNK49_04250</name>
</gene>
<keyword evidence="1" id="KW-0472">Membrane</keyword>